<proteinExistence type="inferred from homology"/>
<dbReference type="Pfam" id="PF02696">
    <property type="entry name" value="SelO"/>
    <property type="match status" value="1"/>
</dbReference>
<accession>A0A165R324</accession>
<evidence type="ECO:0000256" key="3">
    <source>
        <dbReference type="ARBA" id="ARBA00022679"/>
    </source>
</evidence>
<keyword evidence="6" id="KW-0547">Nucleotide-binding</keyword>
<comment type="similarity">
    <text evidence="2">Belongs to the SELO family.</text>
</comment>
<organism evidence="10 11">
    <name type="scientific">Neolentinus lepideus HHB14362 ss-1</name>
    <dbReference type="NCBI Taxonomy" id="1314782"/>
    <lineage>
        <taxon>Eukaryota</taxon>
        <taxon>Fungi</taxon>
        <taxon>Dikarya</taxon>
        <taxon>Basidiomycota</taxon>
        <taxon>Agaricomycotina</taxon>
        <taxon>Agaricomycetes</taxon>
        <taxon>Gloeophyllales</taxon>
        <taxon>Gloeophyllaceae</taxon>
        <taxon>Neolentinus</taxon>
    </lineage>
</organism>
<evidence type="ECO:0000256" key="4">
    <source>
        <dbReference type="ARBA" id="ARBA00022695"/>
    </source>
</evidence>
<evidence type="ECO:0000256" key="7">
    <source>
        <dbReference type="ARBA" id="ARBA00022840"/>
    </source>
</evidence>
<evidence type="ECO:0000256" key="8">
    <source>
        <dbReference type="ARBA" id="ARBA00022842"/>
    </source>
</evidence>
<dbReference type="GO" id="GO:0005739">
    <property type="term" value="C:mitochondrion"/>
    <property type="evidence" value="ECO:0007669"/>
    <property type="project" value="TreeGrafter"/>
</dbReference>
<dbReference type="AlphaFoldDB" id="A0A165R324"/>
<keyword evidence="5" id="KW-0479">Metal-binding</keyword>
<evidence type="ECO:0000256" key="5">
    <source>
        <dbReference type="ARBA" id="ARBA00022723"/>
    </source>
</evidence>
<reference evidence="10 11" key="1">
    <citation type="journal article" date="2016" name="Mol. Biol. Evol.">
        <title>Comparative Genomics of Early-Diverging Mushroom-Forming Fungi Provides Insights into the Origins of Lignocellulose Decay Capabilities.</title>
        <authorList>
            <person name="Nagy L.G."/>
            <person name="Riley R."/>
            <person name="Tritt A."/>
            <person name="Adam C."/>
            <person name="Daum C."/>
            <person name="Floudas D."/>
            <person name="Sun H."/>
            <person name="Yadav J.S."/>
            <person name="Pangilinan J."/>
            <person name="Larsson K.H."/>
            <person name="Matsuura K."/>
            <person name="Barry K."/>
            <person name="Labutti K."/>
            <person name="Kuo R."/>
            <person name="Ohm R.A."/>
            <person name="Bhattacharya S.S."/>
            <person name="Shirouzu T."/>
            <person name="Yoshinaga Y."/>
            <person name="Martin F.M."/>
            <person name="Grigoriev I.V."/>
            <person name="Hibbett D.S."/>
        </authorList>
    </citation>
    <scope>NUCLEOTIDE SEQUENCE [LARGE SCALE GENOMIC DNA]</scope>
    <source>
        <strain evidence="10 11">HHB14362 ss-1</strain>
    </source>
</reference>
<protein>
    <recommendedName>
        <fullName evidence="9">Selenoprotein O</fullName>
    </recommendedName>
</protein>
<dbReference type="GO" id="GO:0005524">
    <property type="term" value="F:ATP binding"/>
    <property type="evidence" value="ECO:0007669"/>
    <property type="project" value="UniProtKB-KW"/>
</dbReference>
<name>A0A165R324_9AGAM</name>
<keyword evidence="11" id="KW-1185">Reference proteome</keyword>
<evidence type="ECO:0000256" key="1">
    <source>
        <dbReference type="ARBA" id="ARBA00001946"/>
    </source>
</evidence>
<dbReference type="OrthoDB" id="10254721at2759"/>
<evidence type="ECO:0000256" key="6">
    <source>
        <dbReference type="ARBA" id="ARBA00022741"/>
    </source>
</evidence>
<dbReference type="EMBL" id="KV425587">
    <property type="protein sequence ID" value="KZT23237.1"/>
    <property type="molecule type" value="Genomic_DNA"/>
</dbReference>
<dbReference type="GO" id="GO:0046872">
    <property type="term" value="F:metal ion binding"/>
    <property type="evidence" value="ECO:0007669"/>
    <property type="project" value="UniProtKB-KW"/>
</dbReference>
<evidence type="ECO:0000256" key="2">
    <source>
        <dbReference type="ARBA" id="ARBA00009747"/>
    </source>
</evidence>
<keyword evidence="4" id="KW-0548">Nucleotidyltransferase</keyword>
<keyword evidence="7" id="KW-0067">ATP-binding</keyword>
<dbReference type="Proteomes" id="UP000076761">
    <property type="component" value="Unassembled WGS sequence"/>
</dbReference>
<gene>
    <name evidence="10" type="ORF">NEOLEDRAFT_1069813</name>
</gene>
<feature type="non-terminal residue" evidence="10">
    <location>
        <position position="1"/>
    </location>
</feature>
<keyword evidence="3" id="KW-0808">Transferase</keyword>
<comment type="cofactor">
    <cofactor evidence="1">
        <name>Mg(2+)</name>
        <dbReference type="ChEBI" id="CHEBI:18420"/>
    </cofactor>
</comment>
<evidence type="ECO:0000256" key="9">
    <source>
        <dbReference type="ARBA" id="ARBA00031547"/>
    </source>
</evidence>
<evidence type="ECO:0000313" key="11">
    <source>
        <dbReference type="Proteomes" id="UP000076761"/>
    </source>
</evidence>
<dbReference type="PANTHER" id="PTHR32057:SF14">
    <property type="entry name" value="PROTEIN ADENYLYLTRANSFERASE SELO, MITOCHONDRIAL"/>
    <property type="match status" value="1"/>
</dbReference>
<evidence type="ECO:0000313" key="10">
    <source>
        <dbReference type="EMBL" id="KZT23237.1"/>
    </source>
</evidence>
<dbReference type="PANTHER" id="PTHR32057">
    <property type="entry name" value="PROTEIN ADENYLYLTRANSFERASE SELO, MITOCHONDRIAL"/>
    <property type="match status" value="1"/>
</dbReference>
<dbReference type="InParanoid" id="A0A165R324"/>
<dbReference type="InterPro" id="IPR003846">
    <property type="entry name" value="SelO"/>
</dbReference>
<keyword evidence="8" id="KW-0460">Magnesium</keyword>
<sequence length="150" mass="16365">SGHQFSIWAGQLGDGCMVSILVTPYPSEPNTTYELQLKGAGRTMFAPAQSPSLAILHSSIHEFLCAKGKSCSSPSCCFFSPYCDLFNTAMYTLSMPTTHSISLISLPVILVTCEHMKPACVLTGVTPSFIHFSFQPSHWNVFHQQQAAEC</sequence>
<dbReference type="GO" id="GO:0070733">
    <property type="term" value="F:AMPylase activity"/>
    <property type="evidence" value="ECO:0007669"/>
    <property type="project" value="TreeGrafter"/>
</dbReference>